<reference evidence="2" key="1">
    <citation type="submission" date="2020-11" db="EMBL/GenBank/DDBJ databases">
        <title>Chlorella ohadii genome sequencing and assembly.</title>
        <authorList>
            <person name="Murik O."/>
            <person name="Treves H."/>
            <person name="Kedem I."/>
            <person name="Shotland Y."/>
            <person name="Kaplan A."/>
        </authorList>
    </citation>
    <scope>NUCLEOTIDE SEQUENCE</scope>
    <source>
        <strain evidence="2">1</strain>
    </source>
</reference>
<name>A0AAD5DR93_9CHLO</name>
<keyword evidence="3" id="KW-1185">Reference proteome</keyword>
<protein>
    <submittedName>
        <fullName evidence="2">Uncharacterized protein</fullName>
    </submittedName>
</protein>
<dbReference type="EMBL" id="JADXDR010000052">
    <property type="protein sequence ID" value="KAI7842485.1"/>
    <property type="molecule type" value="Genomic_DNA"/>
</dbReference>
<dbReference type="AlphaFoldDB" id="A0AAD5DR93"/>
<gene>
    <name evidence="2" type="ORF">COHA_003839</name>
</gene>
<proteinExistence type="predicted"/>
<evidence type="ECO:0000313" key="2">
    <source>
        <dbReference type="EMBL" id="KAI7842485.1"/>
    </source>
</evidence>
<sequence length="246" mass="25244">MGNQHSTGQLPPITLNSPQAWERGLWQVLSPSGASAVTSMPAVAPPGPPSSTVSIDDGEPQQPWGAAAEDGNTPGQAIAVQGDEQLDFAADGELRFPSGLASTSLTPVRLQQPLASLVPPSLLPLGGIRFYNISSSLTLGRLSVSACAGDVPLQVVVFADGVAAWVSTEPCSLPSGSCYATNNTGGCSGLQGLRLPGQGDGDAWPGKQPYTVAVLPLLPEVPSTGVHFEFHVTSAYVPAMFMLTGN</sequence>
<organism evidence="2 3">
    <name type="scientific">Chlorella ohadii</name>
    <dbReference type="NCBI Taxonomy" id="2649997"/>
    <lineage>
        <taxon>Eukaryota</taxon>
        <taxon>Viridiplantae</taxon>
        <taxon>Chlorophyta</taxon>
        <taxon>core chlorophytes</taxon>
        <taxon>Trebouxiophyceae</taxon>
        <taxon>Chlorellales</taxon>
        <taxon>Chlorellaceae</taxon>
        <taxon>Chlorella clade</taxon>
        <taxon>Chlorella</taxon>
    </lineage>
</organism>
<dbReference type="Proteomes" id="UP001205105">
    <property type="component" value="Unassembled WGS sequence"/>
</dbReference>
<accession>A0AAD5DR93</accession>
<feature type="region of interest" description="Disordered" evidence="1">
    <location>
        <begin position="36"/>
        <end position="73"/>
    </location>
</feature>
<comment type="caution">
    <text evidence="2">The sequence shown here is derived from an EMBL/GenBank/DDBJ whole genome shotgun (WGS) entry which is preliminary data.</text>
</comment>
<evidence type="ECO:0000313" key="3">
    <source>
        <dbReference type="Proteomes" id="UP001205105"/>
    </source>
</evidence>
<evidence type="ECO:0000256" key="1">
    <source>
        <dbReference type="SAM" id="MobiDB-lite"/>
    </source>
</evidence>